<feature type="non-terminal residue" evidence="1">
    <location>
        <position position="1"/>
    </location>
</feature>
<sequence length="65" mass="7365">QELLTLSQQFFAATHLEFYTDGSLMGLDTLSMRMSMVWLQTNLCSPMVSFSSALVTTFTHLQLRS</sequence>
<dbReference type="AlphaFoldDB" id="A0A9N9IR12"/>
<evidence type="ECO:0000313" key="2">
    <source>
        <dbReference type="Proteomes" id="UP000789570"/>
    </source>
</evidence>
<dbReference type="OrthoDB" id="2348121at2759"/>
<protein>
    <submittedName>
        <fullName evidence="1">8787_t:CDS:1</fullName>
    </submittedName>
</protein>
<gene>
    <name evidence="1" type="ORF">FCALED_LOCUS15852</name>
</gene>
<evidence type="ECO:0000313" key="1">
    <source>
        <dbReference type="EMBL" id="CAG8744386.1"/>
    </source>
</evidence>
<accession>A0A9N9IR12</accession>
<organism evidence="1 2">
    <name type="scientific">Funneliformis caledonium</name>
    <dbReference type="NCBI Taxonomy" id="1117310"/>
    <lineage>
        <taxon>Eukaryota</taxon>
        <taxon>Fungi</taxon>
        <taxon>Fungi incertae sedis</taxon>
        <taxon>Mucoromycota</taxon>
        <taxon>Glomeromycotina</taxon>
        <taxon>Glomeromycetes</taxon>
        <taxon>Glomerales</taxon>
        <taxon>Glomeraceae</taxon>
        <taxon>Funneliformis</taxon>
    </lineage>
</organism>
<comment type="caution">
    <text evidence="1">The sequence shown here is derived from an EMBL/GenBank/DDBJ whole genome shotgun (WGS) entry which is preliminary data.</text>
</comment>
<name>A0A9N9IR12_9GLOM</name>
<dbReference type="EMBL" id="CAJVPQ010016010">
    <property type="protein sequence ID" value="CAG8744386.1"/>
    <property type="molecule type" value="Genomic_DNA"/>
</dbReference>
<dbReference type="Proteomes" id="UP000789570">
    <property type="component" value="Unassembled WGS sequence"/>
</dbReference>
<keyword evidence="2" id="KW-1185">Reference proteome</keyword>
<reference evidence="1" key="1">
    <citation type="submission" date="2021-06" db="EMBL/GenBank/DDBJ databases">
        <authorList>
            <person name="Kallberg Y."/>
            <person name="Tangrot J."/>
            <person name="Rosling A."/>
        </authorList>
    </citation>
    <scope>NUCLEOTIDE SEQUENCE</scope>
    <source>
        <strain evidence="1">UK204</strain>
    </source>
</reference>
<proteinExistence type="predicted"/>